<protein>
    <submittedName>
        <fullName evidence="1">Uncharacterized protein</fullName>
    </submittedName>
</protein>
<evidence type="ECO:0000313" key="1">
    <source>
        <dbReference type="EMBL" id="KAL0427084.1"/>
    </source>
</evidence>
<reference evidence="1" key="1">
    <citation type="submission" date="2020-06" db="EMBL/GenBank/DDBJ databases">
        <authorList>
            <person name="Li T."/>
            <person name="Hu X."/>
            <person name="Zhang T."/>
            <person name="Song X."/>
            <person name="Zhang H."/>
            <person name="Dai N."/>
            <person name="Sheng W."/>
            <person name="Hou X."/>
            <person name="Wei L."/>
        </authorList>
    </citation>
    <scope>NUCLEOTIDE SEQUENCE</scope>
    <source>
        <strain evidence="1">KEN1</strain>
        <tissue evidence="1">Leaf</tissue>
    </source>
</reference>
<dbReference type="EMBL" id="JACGWN010000010">
    <property type="protein sequence ID" value="KAL0427084.1"/>
    <property type="molecule type" value="Genomic_DNA"/>
</dbReference>
<gene>
    <name evidence="1" type="ORF">Slati_2883200</name>
</gene>
<accession>A0AAW2VC54</accession>
<sequence>MALDPGGVTVEKGNILKAGEVLLRIRSSIILWQVGILPVEGSSSAMISSLKGTPYILSSGAPPI</sequence>
<name>A0AAW2VC54_9LAMI</name>
<reference evidence="1" key="2">
    <citation type="journal article" date="2024" name="Plant">
        <title>Genomic evolution and insights into agronomic trait innovations of Sesamum species.</title>
        <authorList>
            <person name="Miao H."/>
            <person name="Wang L."/>
            <person name="Qu L."/>
            <person name="Liu H."/>
            <person name="Sun Y."/>
            <person name="Le M."/>
            <person name="Wang Q."/>
            <person name="Wei S."/>
            <person name="Zheng Y."/>
            <person name="Lin W."/>
            <person name="Duan Y."/>
            <person name="Cao H."/>
            <person name="Xiong S."/>
            <person name="Wang X."/>
            <person name="Wei L."/>
            <person name="Li C."/>
            <person name="Ma Q."/>
            <person name="Ju M."/>
            <person name="Zhao R."/>
            <person name="Li G."/>
            <person name="Mu C."/>
            <person name="Tian Q."/>
            <person name="Mei H."/>
            <person name="Zhang T."/>
            <person name="Gao T."/>
            <person name="Zhang H."/>
        </authorList>
    </citation>
    <scope>NUCLEOTIDE SEQUENCE</scope>
    <source>
        <strain evidence="1">KEN1</strain>
    </source>
</reference>
<dbReference type="AlphaFoldDB" id="A0AAW2VC54"/>
<organism evidence="1">
    <name type="scientific">Sesamum latifolium</name>
    <dbReference type="NCBI Taxonomy" id="2727402"/>
    <lineage>
        <taxon>Eukaryota</taxon>
        <taxon>Viridiplantae</taxon>
        <taxon>Streptophyta</taxon>
        <taxon>Embryophyta</taxon>
        <taxon>Tracheophyta</taxon>
        <taxon>Spermatophyta</taxon>
        <taxon>Magnoliopsida</taxon>
        <taxon>eudicotyledons</taxon>
        <taxon>Gunneridae</taxon>
        <taxon>Pentapetalae</taxon>
        <taxon>asterids</taxon>
        <taxon>lamiids</taxon>
        <taxon>Lamiales</taxon>
        <taxon>Pedaliaceae</taxon>
        <taxon>Sesamum</taxon>
    </lineage>
</organism>
<comment type="caution">
    <text evidence="1">The sequence shown here is derived from an EMBL/GenBank/DDBJ whole genome shotgun (WGS) entry which is preliminary data.</text>
</comment>
<proteinExistence type="predicted"/>